<proteinExistence type="predicted"/>
<accession>A0A194RAH6</accession>
<keyword evidence="2" id="KW-1185">Reference proteome</keyword>
<sequence>MAVQCATQAAAPLATALRTLATQPHSNALFIPLTRPSIKLRYERTIVLERKRPKHLTCPSRLFTARLKNDSLRVNLRK</sequence>
<dbReference type="Proteomes" id="UP000053240">
    <property type="component" value="Unassembled WGS sequence"/>
</dbReference>
<organism evidence="1 2">
    <name type="scientific">Papilio machaon</name>
    <name type="common">Old World swallowtail butterfly</name>
    <dbReference type="NCBI Taxonomy" id="76193"/>
    <lineage>
        <taxon>Eukaryota</taxon>
        <taxon>Metazoa</taxon>
        <taxon>Ecdysozoa</taxon>
        <taxon>Arthropoda</taxon>
        <taxon>Hexapoda</taxon>
        <taxon>Insecta</taxon>
        <taxon>Pterygota</taxon>
        <taxon>Neoptera</taxon>
        <taxon>Endopterygota</taxon>
        <taxon>Lepidoptera</taxon>
        <taxon>Glossata</taxon>
        <taxon>Ditrysia</taxon>
        <taxon>Papilionoidea</taxon>
        <taxon>Papilionidae</taxon>
        <taxon>Papilioninae</taxon>
        <taxon>Papilio</taxon>
    </lineage>
</organism>
<dbReference type="InParanoid" id="A0A194RAH6"/>
<name>A0A194RAH6_PAPMA</name>
<gene>
    <name evidence="1" type="ORF">RR48_13575</name>
</gene>
<reference evidence="1 2" key="1">
    <citation type="journal article" date="2015" name="Nat. Commun.">
        <title>Outbred genome sequencing and CRISPR/Cas9 gene editing in butterflies.</title>
        <authorList>
            <person name="Li X."/>
            <person name="Fan D."/>
            <person name="Zhang W."/>
            <person name="Liu G."/>
            <person name="Zhang L."/>
            <person name="Zhao L."/>
            <person name="Fang X."/>
            <person name="Chen L."/>
            <person name="Dong Y."/>
            <person name="Chen Y."/>
            <person name="Ding Y."/>
            <person name="Zhao R."/>
            <person name="Feng M."/>
            <person name="Zhu Y."/>
            <person name="Feng Y."/>
            <person name="Jiang X."/>
            <person name="Zhu D."/>
            <person name="Xiang H."/>
            <person name="Feng X."/>
            <person name="Li S."/>
            <person name="Wang J."/>
            <person name="Zhang G."/>
            <person name="Kronforst M.R."/>
            <person name="Wang W."/>
        </authorList>
    </citation>
    <scope>NUCLEOTIDE SEQUENCE [LARGE SCALE GENOMIC DNA]</scope>
    <source>
        <strain evidence="1">Ya'a_city_454_Pm</strain>
        <tissue evidence="1">Whole body</tissue>
    </source>
</reference>
<dbReference type="AlphaFoldDB" id="A0A194RAH6"/>
<protein>
    <submittedName>
        <fullName evidence="1">Uncharacterized protein</fullName>
    </submittedName>
</protein>
<evidence type="ECO:0000313" key="1">
    <source>
        <dbReference type="EMBL" id="KPJ14504.1"/>
    </source>
</evidence>
<dbReference type="EMBL" id="KQ460473">
    <property type="protein sequence ID" value="KPJ14504.1"/>
    <property type="molecule type" value="Genomic_DNA"/>
</dbReference>
<evidence type="ECO:0000313" key="2">
    <source>
        <dbReference type="Proteomes" id="UP000053240"/>
    </source>
</evidence>